<dbReference type="EMBL" id="JAJEPW010000020">
    <property type="protein sequence ID" value="MCC2129477.1"/>
    <property type="molecule type" value="Genomic_DNA"/>
</dbReference>
<name>A0AAE3AES6_9FIRM</name>
<keyword evidence="2" id="KW-1185">Reference proteome</keyword>
<evidence type="ECO:0000313" key="2">
    <source>
        <dbReference type="Proteomes" id="UP001199319"/>
    </source>
</evidence>
<proteinExistence type="predicted"/>
<gene>
    <name evidence="1" type="ORF">LKD37_08115</name>
</gene>
<comment type="caution">
    <text evidence="1">The sequence shown here is derived from an EMBL/GenBank/DDBJ whole genome shotgun (WGS) entry which is preliminary data.</text>
</comment>
<organism evidence="1 2">
    <name type="scientific">Brotocaccenecus cirricatena</name>
    <dbReference type="NCBI Taxonomy" id="3064195"/>
    <lineage>
        <taxon>Bacteria</taxon>
        <taxon>Bacillati</taxon>
        <taxon>Bacillota</taxon>
        <taxon>Clostridia</taxon>
        <taxon>Eubacteriales</taxon>
        <taxon>Oscillospiraceae</taxon>
        <taxon>Brotocaccenecus</taxon>
    </lineage>
</organism>
<dbReference type="AlphaFoldDB" id="A0AAE3AES6"/>
<dbReference type="InterPro" id="IPR013324">
    <property type="entry name" value="RNA_pol_sigma_r3/r4-like"/>
</dbReference>
<sequence>MKKEFWIKKDRTKDEPDNWKKMSSYEFARFMETADGKSRKENIARVPGGESGEPIIYMEVDSQTAKEWKRENNRACYLQKTMNALGIEVISYNVSPNTEDWEVNGEALLENPDCHVEDDVLRSILTENMLDAMCHLSEIEQEVITRLYLLDDPMTEHEFEKAFGVKRCTVHYYKVSALEKLRKMLSENV</sequence>
<protein>
    <submittedName>
        <fullName evidence="1">Uncharacterized protein</fullName>
    </submittedName>
</protein>
<dbReference type="RefSeq" id="WP_302928757.1">
    <property type="nucleotide sequence ID" value="NZ_JAJEPW010000020.1"/>
</dbReference>
<reference evidence="1" key="1">
    <citation type="submission" date="2021-10" db="EMBL/GenBank/DDBJ databases">
        <title>Anaerobic single-cell dispensing facilitates the cultivation of human gut bacteria.</title>
        <authorList>
            <person name="Afrizal A."/>
        </authorList>
    </citation>
    <scope>NUCLEOTIDE SEQUENCE</scope>
    <source>
        <strain evidence="1">CLA-AA-H272</strain>
    </source>
</reference>
<accession>A0AAE3AES6</accession>
<evidence type="ECO:0000313" key="1">
    <source>
        <dbReference type="EMBL" id="MCC2129477.1"/>
    </source>
</evidence>
<dbReference type="Proteomes" id="UP001199319">
    <property type="component" value="Unassembled WGS sequence"/>
</dbReference>
<dbReference type="Gene3D" id="1.20.140.160">
    <property type="match status" value="1"/>
</dbReference>
<dbReference type="SUPFAM" id="SSF88659">
    <property type="entry name" value="Sigma3 and sigma4 domains of RNA polymerase sigma factors"/>
    <property type="match status" value="1"/>
</dbReference>